<keyword evidence="1" id="KW-0472">Membrane</keyword>
<comment type="caution">
    <text evidence="2">The sequence shown here is derived from an EMBL/GenBank/DDBJ whole genome shotgun (WGS) entry which is preliminary data.</text>
</comment>
<organism evidence="2 3">
    <name type="scientific">Lasiosphaeria hispida</name>
    <dbReference type="NCBI Taxonomy" id="260671"/>
    <lineage>
        <taxon>Eukaryota</taxon>
        <taxon>Fungi</taxon>
        <taxon>Dikarya</taxon>
        <taxon>Ascomycota</taxon>
        <taxon>Pezizomycotina</taxon>
        <taxon>Sordariomycetes</taxon>
        <taxon>Sordariomycetidae</taxon>
        <taxon>Sordariales</taxon>
        <taxon>Lasiosphaeriaceae</taxon>
        <taxon>Lasiosphaeria</taxon>
    </lineage>
</organism>
<proteinExistence type="predicted"/>
<feature type="transmembrane region" description="Helical" evidence="1">
    <location>
        <begin position="6"/>
        <end position="31"/>
    </location>
</feature>
<evidence type="ECO:0000256" key="1">
    <source>
        <dbReference type="SAM" id="Phobius"/>
    </source>
</evidence>
<keyword evidence="1" id="KW-0812">Transmembrane</keyword>
<gene>
    <name evidence="2" type="ORF">B0T25DRAFT_552699</name>
</gene>
<sequence>MPSMSWSVLFGYLLGISPGCPFLSPLFGVYASHTRKRLATHIEHSLILDPSHRLRSRGRTRAVESVGWRGGYGASGRGFVMADLLCRLKSATCMPWRPRLSRYGIDPANQGVFSRPASPFLV</sequence>
<keyword evidence="1" id="KW-1133">Transmembrane helix</keyword>
<dbReference type="Proteomes" id="UP001275084">
    <property type="component" value="Unassembled WGS sequence"/>
</dbReference>
<dbReference type="AlphaFoldDB" id="A0AAJ0HCA8"/>
<evidence type="ECO:0000313" key="3">
    <source>
        <dbReference type="Proteomes" id="UP001275084"/>
    </source>
</evidence>
<dbReference type="EMBL" id="JAUIQD010000006">
    <property type="protein sequence ID" value="KAK3346705.1"/>
    <property type="molecule type" value="Genomic_DNA"/>
</dbReference>
<accession>A0AAJ0HCA8</accession>
<keyword evidence="3" id="KW-1185">Reference proteome</keyword>
<reference evidence="2" key="1">
    <citation type="journal article" date="2023" name="Mol. Phylogenet. Evol.">
        <title>Genome-scale phylogeny and comparative genomics of the fungal order Sordariales.</title>
        <authorList>
            <person name="Hensen N."/>
            <person name="Bonometti L."/>
            <person name="Westerberg I."/>
            <person name="Brannstrom I.O."/>
            <person name="Guillou S."/>
            <person name="Cros-Aarteil S."/>
            <person name="Calhoun S."/>
            <person name="Haridas S."/>
            <person name="Kuo A."/>
            <person name="Mondo S."/>
            <person name="Pangilinan J."/>
            <person name="Riley R."/>
            <person name="LaButti K."/>
            <person name="Andreopoulos B."/>
            <person name="Lipzen A."/>
            <person name="Chen C."/>
            <person name="Yan M."/>
            <person name="Daum C."/>
            <person name="Ng V."/>
            <person name="Clum A."/>
            <person name="Steindorff A."/>
            <person name="Ohm R.A."/>
            <person name="Martin F."/>
            <person name="Silar P."/>
            <person name="Natvig D.O."/>
            <person name="Lalanne C."/>
            <person name="Gautier V."/>
            <person name="Ament-Velasquez S.L."/>
            <person name="Kruys A."/>
            <person name="Hutchinson M.I."/>
            <person name="Powell A.J."/>
            <person name="Barry K."/>
            <person name="Miller A.N."/>
            <person name="Grigoriev I.V."/>
            <person name="Debuchy R."/>
            <person name="Gladieux P."/>
            <person name="Hiltunen Thoren M."/>
            <person name="Johannesson H."/>
        </authorList>
    </citation>
    <scope>NUCLEOTIDE SEQUENCE</scope>
    <source>
        <strain evidence="2">CBS 955.72</strain>
    </source>
</reference>
<name>A0AAJ0HCA8_9PEZI</name>
<protein>
    <submittedName>
        <fullName evidence="2">Uncharacterized protein</fullName>
    </submittedName>
</protein>
<evidence type="ECO:0000313" key="2">
    <source>
        <dbReference type="EMBL" id="KAK3346705.1"/>
    </source>
</evidence>
<reference evidence="2" key="2">
    <citation type="submission" date="2023-06" db="EMBL/GenBank/DDBJ databases">
        <authorList>
            <consortium name="Lawrence Berkeley National Laboratory"/>
            <person name="Haridas S."/>
            <person name="Hensen N."/>
            <person name="Bonometti L."/>
            <person name="Westerberg I."/>
            <person name="Brannstrom I.O."/>
            <person name="Guillou S."/>
            <person name="Cros-Aarteil S."/>
            <person name="Calhoun S."/>
            <person name="Kuo A."/>
            <person name="Mondo S."/>
            <person name="Pangilinan J."/>
            <person name="Riley R."/>
            <person name="Labutti K."/>
            <person name="Andreopoulos B."/>
            <person name="Lipzen A."/>
            <person name="Chen C."/>
            <person name="Yanf M."/>
            <person name="Daum C."/>
            <person name="Ng V."/>
            <person name="Clum A."/>
            <person name="Steindorff A."/>
            <person name="Ohm R."/>
            <person name="Martin F."/>
            <person name="Silar P."/>
            <person name="Natvig D."/>
            <person name="Lalanne C."/>
            <person name="Gautier V."/>
            <person name="Ament-Velasquez S.L."/>
            <person name="Kruys A."/>
            <person name="Hutchinson M.I."/>
            <person name="Powell A.J."/>
            <person name="Barry K."/>
            <person name="Miller A.N."/>
            <person name="Grigoriev I.V."/>
            <person name="Debuchy R."/>
            <person name="Gladieux P."/>
            <person name="Thoren M.H."/>
            <person name="Johannesson H."/>
        </authorList>
    </citation>
    <scope>NUCLEOTIDE SEQUENCE</scope>
    <source>
        <strain evidence="2">CBS 955.72</strain>
    </source>
</reference>